<dbReference type="EMBL" id="QGKX02001521">
    <property type="protein sequence ID" value="KAF3510780.1"/>
    <property type="molecule type" value="Genomic_DNA"/>
</dbReference>
<name>A0A8S9P6C4_BRACR</name>
<reference evidence="1" key="1">
    <citation type="submission" date="2019-12" db="EMBL/GenBank/DDBJ databases">
        <title>Genome sequencing and annotation of Brassica cretica.</title>
        <authorList>
            <person name="Studholme D.J."/>
            <person name="Sarris P."/>
        </authorList>
    </citation>
    <scope>NUCLEOTIDE SEQUENCE</scope>
    <source>
        <strain evidence="1">PFS-109/04</strain>
        <tissue evidence="1">Leaf</tissue>
    </source>
</reference>
<organism evidence="1 2">
    <name type="scientific">Brassica cretica</name>
    <name type="common">Mustard</name>
    <dbReference type="NCBI Taxonomy" id="69181"/>
    <lineage>
        <taxon>Eukaryota</taxon>
        <taxon>Viridiplantae</taxon>
        <taxon>Streptophyta</taxon>
        <taxon>Embryophyta</taxon>
        <taxon>Tracheophyta</taxon>
        <taxon>Spermatophyta</taxon>
        <taxon>Magnoliopsida</taxon>
        <taxon>eudicotyledons</taxon>
        <taxon>Gunneridae</taxon>
        <taxon>Pentapetalae</taxon>
        <taxon>rosids</taxon>
        <taxon>malvids</taxon>
        <taxon>Brassicales</taxon>
        <taxon>Brassicaceae</taxon>
        <taxon>Brassiceae</taxon>
        <taxon>Brassica</taxon>
    </lineage>
</organism>
<dbReference type="AlphaFoldDB" id="A0A8S9P6C4"/>
<evidence type="ECO:0000313" key="2">
    <source>
        <dbReference type="Proteomes" id="UP000712600"/>
    </source>
</evidence>
<gene>
    <name evidence="1" type="ORF">F2Q69_00006214</name>
</gene>
<sequence length="89" mass="9562">MAYGYPENPFSEVIHLILSSSSLQMLGIGNLFLPLSQDGFLNAFSLATSMLGNRTRSADDCCCRSMSSVVTQVGLGVDEGVELQTPRES</sequence>
<dbReference type="Proteomes" id="UP000712600">
    <property type="component" value="Unassembled WGS sequence"/>
</dbReference>
<protein>
    <submittedName>
        <fullName evidence="1">Uncharacterized protein</fullName>
    </submittedName>
</protein>
<proteinExistence type="predicted"/>
<comment type="caution">
    <text evidence="1">The sequence shown here is derived from an EMBL/GenBank/DDBJ whole genome shotgun (WGS) entry which is preliminary data.</text>
</comment>
<evidence type="ECO:0000313" key="1">
    <source>
        <dbReference type="EMBL" id="KAF3510780.1"/>
    </source>
</evidence>
<accession>A0A8S9P6C4</accession>